<evidence type="ECO:0000313" key="1">
    <source>
        <dbReference type="EMBL" id="MBB4097102.1"/>
    </source>
</evidence>
<comment type="caution">
    <text evidence="1">The sequence shown here is derived from an EMBL/GenBank/DDBJ whole genome shotgun (WGS) entry which is preliminary data.</text>
</comment>
<dbReference type="Proteomes" id="UP000557392">
    <property type="component" value="Unassembled WGS sequence"/>
</dbReference>
<sequence>MMHFRLHSYSVIPAKAGISCRSVGQEPHEIPAFAGMTGVDA</sequence>
<proteinExistence type="predicted"/>
<gene>
    <name evidence="1" type="ORF">GGR46_000635</name>
</gene>
<dbReference type="AlphaFoldDB" id="A0A7W6NV59"/>
<protein>
    <submittedName>
        <fullName evidence="1">Uncharacterized protein</fullName>
    </submittedName>
</protein>
<organism evidence="1 2">
    <name type="scientific">Sphingomonas kyeonggiensis</name>
    <dbReference type="NCBI Taxonomy" id="1268553"/>
    <lineage>
        <taxon>Bacteria</taxon>
        <taxon>Pseudomonadati</taxon>
        <taxon>Pseudomonadota</taxon>
        <taxon>Alphaproteobacteria</taxon>
        <taxon>Sphingomonadales</taxon>
        <taxon>Sphingomonadaceae</taxon>
        <taxon>Sphingomonas</taxon>
    </lineage>
</organism>
<reference evidence="1 2" key="1">
    <citation type="submission" date="2020-08" db="EMBL/GenBank/DDBJ databases">
        <title>Genomic Encyclopedia of Type Strains, Phase IV (KMG-IV): sequencing the most valuable type-strain genomes for metagenomic binning, comparative biology and taxonomic classification.</title>
        <authorList>
            <person name="Goeker M."/>
        </authorList>
    </citation>
    <scope>NUCLEOTIDE SEQUENCE [LARGE SCALE GENOMIC DNA]</scope>
    <source>
        <strain evidence="1 2">DSM 101806</strain>
    </source>
</reference>
<evidence type="ECO:0000313" key="2">
    <source>
        <dbReference type="Proteomes" id="UP000557392"/>
    </source>
</evidence>
<name>A0A7W6NV59_9SPHN</name>
<accession>A0A7W6NV59</accession>
<dbReference type="EMBL" id="JACIEH010000001">
    <property type="protein sequence ID" value="MBB4097102.1"/>
    <property type="molecule type" value="Genomic_DNA"/>
</dbReference>
<keyword evidence="2" id="KW-1185">Reference proteome</keyword>